<comment type="caution">
    <text evidence="5">The sequence shown here is derived from an EMBL/GenBank/DDBJ whole genome shotgun (WGS) entry which is preliminary data.</text>
</comment>
<evidence type="ECO:0000313" key="5">
    <source>
        <dbReference type="EMBL" id="NOU91844.1"/>
    </source>
</evidence>
<dbReference type="PANTHER" id="PTHR43309:SF3">
    <property type="entry name" value="5-OXOPROLINASE SUBUNIT C"/>
    <property type="match status" value="1"/>
</dbReference>
<dbReference type="Proteomes" id="UP000641588">
    <property type="component" value="Unassembled WGS sequence"/>
</dbReference>
<dbReference type="AlphaFoldDB" id="A0A972GP64"/>
<dbReference type="PANTHER" id="PTHR43309">
    <property type="entry name" value="5-OXOPROLINASE SUBUNIT C"/>
    <property type="match status" value="1"/>
</dbReference>
<dbReference type="InterPro" id="IPR052708">
    <property type="entry name" value="PxpC"/>
</dbReference>
<reference evidence="5" key="1">
    <citation type="submission" date="2019-10" db="EMBL/GenBank/DDBJ databases">
        <title>Description of Paenibacillus glebae sp. nov.</title>
        <authorList>
            <person name="Carlier A."/>
            <person name="Qi S."/>
        </authorList>
    </citation>
    <scope>NUCLEOTIDE SEQUENCE</scope>
    <source>
        <strain evidence="5">LMG 31456</strain>
    </source>
</reference>
<accession>A0A972GP64</accession>
<evidence type="ECO:0000313" key="6">
    <source>
        <dbReference type="Proteomes" id="UP000641588"/>
    </source>
</evidence>
<evidence type="ECO:0000256" key="3">
    <source>
        <dbReference type="ARBA" id="ARBA00022840"/>
    </source>
</evidence>
<gene>
    <name evidence="5" type="ORF">GC093_01140</name>
</gene>
<proteinExistence type="predicted"/>
<feature type="domain" description="Carboxyltransferase" evidence="4">
    <location>
        <begin position="24"/>
        <end position="323"/>
    </location>
</feature>
<dbReference type="GO" id="GO:0005524">
    <property type="term" value="F:ATP binding"/>
    <property type="evidence" value="ECO:0007669"/>
    <property type="project" value="UniProtKB-KW"/>
</dbReference>
<keyword evidence="2" id="KW-0378">Hydrolase</keyword>
<keyword evidence="1" id="KW-0547">Nucleotide-binding</keyword>
<protein>
    <submittedName>
        <fullName evidence="5">5-oxoprolinase/urea amidolyase family protein</fullName>
    </submittedName>
</protein>
<dbReference type="InterPro" id="IPR003778">
    <property type="entry name" value="CT_A_B"/>
</dbReference>
<evidence type="ECO:0000256" key="2">
    <source>
        <dbReference type="ARBA" id="ARBA00022801"/>
    </source>
</evidence>
<dbReference type="Pfam" id="PF02626">
    <property type="entry name" value="CT_A_B"/>
    <property type="match status" value="1"/>
</dbReference>
<evidence type="ECO:0000259" key="4">
    <source>
        <dbReference type="SMART" id="SM00797"/>
    </source>
</evidence>
<evidence type="ECO:0000256" key="1">
    <source>
        <dbReference type="ARBA" id="ARBA00022741"/>
    </source>
</evidence>
<keyword evidence="6" id="KW-1185">Reference proteome</keyword>
<dbReference type="NCBIfam" id="TIGR00724">
    <property type="entry name" value="urea_amlyse_rel"/>
    <property type="match status" value="1"/>
</dbReference>
<dbReference type="EMBL" id="WHOD01000004">
    <property type="protein sequence ID" value="NOU91844.1"/>
    <property type="molecule type" value="Genomic_DNA"/>
</dbReference>
<keyword evidence="3" id="KW-0067">ATP-binding</keyword>
<dbReference type="GO" id="GO:0016787">
    <property type="term" value="F:hydrolase activity"/>
    <property type="evidence" value="ECO:0007669"/>
    <property type="project" value="UniProtKB-KW"/>
</dbReference>
<dbReference type="SMART" id="SM00797">
    <property type="entry name" value="AHS2"/>
    <property type="match status" value="1"/>
</dbReference>
<dbReference type="Gene3D" id="2.40.100.10">
    <property type="entry name" value="Cyclophilin-like"/>
    <property type="match status" value="1"/>
</dbReference>
<dbReference type="RefSeq" id="WP_171650019.1">
    <property type="nucleotide sequence ID" value="NZ_WHOD01000004.1"/>
</dbReference>
<dbReference type="SUPFAM" id="SSF50891">
    <property type="entry name" value="Cyclophilin-like"/>
    <property type="match status" value="1"/>
</dbReference>
<organism evidence="5 6">
    <name type="scientific">Paenibacillus foliorum</name>
    <dbReference type="NCBI Taxonomy" id="2654974"/>
    <lineage>
        <taxon>Bacteria</taxon>
        <taxon>Bacillati</taxon>
        <taxon>Bacillota</taxon>
        <taxon>Bacilli</taxon>
        <taxon>Bacillales</taxon>
        <taxon>Paenibacillaceae</taxon>
        <taxon>Paenibacillus</taxon>
    </lineage>
</organism>
<sequence length="338" mass="35251">MTIEVIKPGLFTTVQDGGRFGYRGIGVVTSGAMDRFALQAANLLVGNEPSAALLELTLTGASLEFHEDALVALCGADMDARAEGAGPPLPCWRPVLVRSGTTLRLGHTRRGARACLAVAGGIAVPAVLASRSTHARSRLGGLAGRALQPGDRLQVGPPAAAAAALAARLAAATPGALIAPAAWAIAPKARPPYAEHPVVRVTLGREAESFAGGSLQSFLSTPYRVTPQSDRMGYRLNGERLVLSEPLEMISESVTMGTVQAPPDGQPIILMADAQTTGGYPRIAQVAAVDFPILAQMRPGGTLRFQEISLDAAQVFYIQQQLELRQLAAIISLKIAGL</sequence>
<name>A0A972GP64_9BACL</name>
<dbReference type="InterPro" id="IPR029000">
    <property type="entry name" value="Cyclophilin-like_dom_sf"/>
</dbReference>